<evidence type="ECO:0000313" key="1">
    <source>
        <dbReference type="EMBL" id="MBB5190647.1"/>
    </source>
</evidence>
<dbReference type="AlphaFoldDB" id="A0A840RCH1"/>
<name>A0A840RCH1_9NEIS</name>
<dbReference type="Proteomes" id="UP000543030">
    <property type="component" value="Unassembled WGS sequence"/>
</dbReference>
<evidence type="ECO:0000313" key="2">
    <source>
        <dbReference type="Proteomes" id="UP000543030"/>
    </source>
</evidence>
<keyword evidence="2" id="KW-1185">Reference proteome</keyword>
<reference evidence="1 2" key="1">
    <citation type="submission" date="2020-08" db="EMBL/GenBank/DDBJ databases">
        <title>Genomic Encyclopedia of Type Strains, Phase IV (KMG-IV): sequencing the most valuable type-strain genomes for metagenomic binning, comparative biology and taxonomic classification.</title>
        <authorList>
            <person name="Goeker M."/>
        </authorList>
    </citation>
    <scope>NUCLEOTIDE SEQUENCE [LARGE SCALE GENOMIC DNA]</scope>
    <source>
        <strain evidence="1 2">DSM 18233</strain>
    </source>
</reference>
<comment type="caution">
    <text evidence="1">The sequence shown here is derived from an EMBL/GenBank/DDBJ whole genome shotgun (WGS) entry which is preliminary data.</text>
</comment>
<dbReference type="RefSeq" id="WP_184098847.1">
    <property type="nucleotide sequence ID" value="NZ_JACHHN010000002.1"/>
</dbReference>
<proteinExistence type="predicted"/>
<sequence length="206" mass="23374">MSRLASAIAAKDYVRARIQCNNRVIPGDRLGISLDEQNELSLARQASRQRLEAIKKSKLHPVLGHCNALDLVRYGEYVLGEGIGNCLEMTCAVAWYLNQQGLFFYEPAYYPDGPPGTPKRDHIFMTLGQITDAEGKFPDNFANWSEQAVICDAWADIACPAQEYPAQWQARMGEWDQQHYLIANLQPTHTMWLNLVTYPKRSYFSG</sequence>
<accession>A0A840RCH1</accession>
<protein>
    <submittedName>
        <fullName evidence="1">Uncharacterized protein</fullName>
    </submittedName>
</protein>
<dbReference type="EMBL" id="JACHHN010000002">
    <property type="protein sequence ID" value="MBB5190647.1"/>
    <property type="molecule type" value="Genomic_DNA"/>
</dbReference>
<gene>
    <name evidence="1" type="ORF">HNQ50_001369</name>
</gene>
<organism evidence="1 2">
    <name type="scientific">Silvimonas terrae</name>
    <dbReference type="NCBI Taxonomy" id="300266"/>
    <lineage>
        <taxon>Bacteria</taxon>
        <taxon>Pseudomonadati</taxon>
        <taxon>Pseudomonadota</taxon>
        <taxon>Betaproteobacteria</taxon>
        <taxon>Neisseriales</taxon>
        <taxon>Chitinibacteraceae</taxon>
        <taxon>Silvimonas</taxon>
    </lineage>
</organism>